<dbReference type="Proteomes" id="UP000027997">
    <property type="component" value="Unassembled WGS sequence"/>
</dbReference>
<evidence type="ECO:0000313" key="3">
    <source>
        <dbReference type="EMBL" id="KEI71237.1"/>
    </source>
</evidence>
<gene>
    <name evidence="3" type="ORF">GV64_11225</name>
</gene>
<reference evidence="3 4" key="1">
    <citation type="submission" date="2014-06" db="EMBL/GenBank/DDBJ databases">
        <title>Whole Genome Sequences of Three Symbiotic Endozoicomonas Bacteria.</title>
        <authorList>
            <person name="Neave M.J."/>
            <person name="Apprill A."/>
            <person name="Voolstra C.R."/>
        </authorList>
    </citation>
    <scope>NUCLEOTIDE SEQUENCE [LARGE SCALE GENOMIC DNA]</scope>
    <source>
        <strain evidence="3 4">DSM 22380</strain>
    </source>
</reference>
<evidence type="ECO:0000313" key="4">
    <source>
        <dbReference type="Proteomes" id="UP000027997"/>
    </source>
</evidence>
<dbReference type="STRING" id="305900.GV64_11225"/>
<evidence type="ECO:0000256" key="1">
    <source>
        <dbReference type="SAM" id="MobiDB-lite"/>
    </source>
</evidence>
<feature type="transmembrane region" description="Helical" evidence="2">
    <location>
        <begin position="189"/>
        <end position="211"/>
    </location>
</feature>
<dbReference type="EMBL" id="JOJP01000001">
    <property type="protein sequence ID" value="KEI71237.1"/>
    <property type="molecule type" value="Genomic_DNA"/>
</dbReference>
<sequence>MEAQLNKPVTLGPPVDDEIRAFVPYSPEASALWSFSGQQGTLPEPSGMREEHTMDKSSGSQWKELVGSVAPTLAGMLGGPLAGVAVSMLAETLLDDPQATEDDVASTLSAARVTDLNKLKNLEKDVRVQLRELGIQEQSLINDDKADARARHRELRDMMPGVLSVLLTLGFFGVLAALITGQADPGNEVVLQVMLGSLSTAWIGSMQFFFGTTQSSRDKNRLLLR</sequence>
<dbReference type="AlphaFoldDB" id="A0A081KAR1"/>
<keyword evidence="2" id="KW-0472">Membrane</keyword>
<keyword evidence="2" id="KW-0812">Transmembrane</keyword>
<dbReference type="eggNOG" id="ENOG5032WMB">
    <property type="taxonomic scope" value="Bacteria"/>
</dbReference>
<accession>A0A081KAR1</accession>
<comment type="caution">
    <text evidence="3">The sequence shown here is derived from an EMBL/GenBank/DDBJ whole genome shotgun (WGS) entry which is preliminary data.</text>
</comment>
<feature type="transmembrane region" description="Helical" evidence="2">
    <location>
        <begin position="161"/>
        <end position="183"/>
    </location>
</feature>
<keyword evidence="2" id="KW-1133">Transmembrane helix</keyword>
<evidence type="ECO:0000256" key="2">
    <source>
        <dbReference type="SAM" id="Phobius"/>
    </source>
</evidence>
<name>A0A081KAR1_9GAMM</name>
<feature type="region of interest" description="Disordered" evidence="1">
    <location>
        <begin position="36"/>
        <end position="57"/>
    </location>
</feature>
<protein>
    <submittedName>
        <fullName evidence="3">Uncharacterized protein</fullName>
    </submittedName>
</protein>
<proteinExistence type="predicted"/>
<organism evidence="3 4">
    <name type="scientific">Endozoicomonas elysicola</name>
    <dbReference type="NCBI Taxonomy" id="305900"/>
    <lineage>
        <taxon>Bacteria</taxon>
        <taxon>Pseudomonadati</taxon>
        <taxon>Pseudomonadota</taxon>
        <taxon>Gammaproteobacteria</taxon>
        <taxon>Oceanospirillales</taxon>
        <taxon>Endozoicomonadaceae</taxon>
        <taxon>Endozoicomonas</taxon>
    </lineage>
</organism>
<keyword evidence="4" id="KW-1185">Reference proteome</keyword>